<dbReference type="SUPFAM" id="SSF54001">
    <property type="entry name" value="Cysteine proteinases"/>
    <property type="match status" value="1"/>
</dbReference>
<gene>
    <name evidence="6" type="ORF">BT96DRAFT_1003461</name>
</gene>
<evidence type="ECO:0000256" key="2">
    <source>
        <dbReference type="ARBA" id="ARBA00022670"/>
    </source>
</evidence>
<dbReference type="OrthoDB" id="3045247at2759"/>
<dbReference type="Pfam" id="PF02902">
    <property type="entry name" value="Peptidase_C48"/>
    <property type="match status" value="1"/>
</dbReference>
<dbReference type="GO" id="GO:0005634">
    <property type="term" value="C:nucleus"/>
    <property type="evidence" value="ECO:0007669"/>
    <property type="project" value="TreeGrafter"/>
</dbReference>
<comment type="similarity">
    <text evidence="1">Belongs to the peptidase C48 family.</text>
</comment>
<dbReference type="PANTHER" id="PTHR12606:SF141">
    <property type="entry name" value="GH15225P-RELATED"/>
    <property type="match status" value="1"/>
</dbReference>
<dbReference type="InterPro" id="IPR003653">
    <property type="entry name" value="Peptidase_C48_C"/>
</dbReference>
<keyword evidence="7" id="KW-1185">Reference proteome</keyword>
<keyword evidence="2" id="KW-0645">Protease</keyword>
<dbReference type="AlphaFoldDB" id="A0A6A4GVS7"/>
<evidence type="ECO:0000259" key="5">
    <source>
        <dbReference type="PROSITE" id="PS50600"/>
    </source>
</evidence>
<dbReference type="GO" id="GO:0016929">
    <property type="term" value="F:deSUMOylase activity"/>
    <property type="evidence" value="ECO:0007669"/>
    <property type="project" value="TreeGrafter"/>
</dbReference>
<proteinExistence type="inferred from homology"/>
<evidence type="ECO:0000313" key="7">
    <source>
        <dbReference type="Proteomes" id="UP000799118"/>
    </source>
</evidence>
<dbReference type="Gene3D" id="3.40.395.10">
    <property type="entry name" value="Adenoviral Proteinase, Chain A"/>
    <property type="match status" value="1"/>
</dbReference>
<keyword evidence="4" id="KW-0788">Thiol protease</keyword>
<evidence type="ECO:0000256" key="3">
    <source>
        <dbReference type="ARBA" id="ARBA00022801"/>
    </source>
</evidence>
<keyword evidence="3" id="KW-0378">Hydrolase</keyword>
<evidence type="ECO:0000256" key="1">
    <source>
        <dbReference type="ARBA" id="ARBA00005234"/>
    </source>
</evidence>
<evidence type="ECO:0000256" key="4">
    <source>
        <dbReference type="ARBA" id="ARBA00022807"/>
    </source>
</evidence>
<evidence type="ECO:0000313" key="6">
    <source>
        <dbReference type="EMBL" id="KAE9389204.1"/>
    </source>
</evidence>
<protein>
    <submittedName>
        <fullName evidence="6">Cysteine proteinase</fullName>
    </submittedName>
</protein>
<dbReference type="EMBL" id="ML769707">
    <property type="protein sequence ID" value="KAE9389204.1"/>
    <property type="molecule type" value="Genomic_DNA"/>
</dbReference>
<dbReference type="PANTHER" id="PTHR12606">
    <property type="entry name" value="SENTRIN/SUMO-SPECIFIC PROTEASE"/>
    <property type="match status" value="1"/>
</dbReference>
<accession>A0A6A4GVS7</accession>
<feature type="domain" description="Ubiquitin-like protease family profile" evidence="5">
    <location>
        <begin position="121"/>
        <end position="308"/>
    </location>
</feature>
<organism evidence="6 7">
    <name type="scientific">Gymnopus androsaceus JB14</name>
    <dbReference type="NCBI Taxonomy" id="1447944"/>
    <lineage>
        <taxon>Eukaryota</taxon>
        <taxon>Fungi</taxon>
        <taxon>Dikarya</taxon>
        <taxon>Basidiomycota</taxon>
        <taxon>Agaricomycotina</taxon>
        <taxon>Agaricomycetes</taxon>
        <taxon>Agaricomycetidae</taxon>
        <taxon>Agaricales</taxon>
        <taxon>Marasmiineae</taxon>
        <taxon>Omphalotaceae</taxon>
        <taxon>Gymnopus</taxon>
    </lineage>
</organism>
<dbReference type="PROSITE" id="PS50600">
    <property type="entry name" value="ULP_PROTEASE"/>
    <property type="match status" value="1"/>
</dbReference>
<dbReference type="GO" id="GO:0016926">
    <property type="term" value="P:protein desumoylation"/>
    <property type="evidence" value="ECO:0007669"/>
    <property type="project" value="TreeGrafter"/>
</dbReference>
<dbReference type="GO" id="GO:0006508">
    <property type="term" value="P:proteolysis"/>
    <property type="evidence" value="ECO:0007669"/>
    <property type="project" value="UniProtKB-KW"/>
</dbReference>
<reference evidence="6" key="1">
    <citation type="journal article" date="2019" name="Environ. Microbiol.">
        <title>Fungal ecological strategies reflected in gene transcription - a case study of two litter decomposers.</title>
        <authorList>
            <person name="Barbi F."/>
            <person name="Kohler A."/>
            <person name="Barry K."/>
            <person name="Baskaran P."/>
            <person name="Daum C."/>
            <person name="Fauchery L."/>
            <person name="Ihrmark K."/>
            <person name="Kuo A."/>
            <person name="LaButti K."/>
            <person name="Lipzen A."/>
            <person name="Morin E."/>
            <person name="Grigoriev I.V."/>
            <person name="Henrissat B."/>
            <person name="Lindahl B."/>
            <person name="Martin F."/>
        </authorList>
    </citation>
    <scope>NUCLEOTIDE SEQUENCE</scope>
    <source>
        <strain evidence="6">JB14</strain>
    </source>
</reference>
<sequence length="346" mass="40309">MSEMPEAIIAQEFDSLPNQGDPQVYHSFQLYVKQLCRIADFFRIIEKNIRLCLTRHETPPSDGTVLMIVLNLQRVWKYTLELKVNTECKLFQTLDLHPAETAEILRSIMMPLSKTFEVKLHHISPASFKTLGVGQWLDDEIINYFVEKWCSKSQSTLGFNTWFMEMLLCACQNSKWGFNLGGFEDCTEMVLFCGGLVKWDRVFIPINEFNTHWYSASINFVTKRIEIYDSLAVVYFANRRRPVESRKNTNLMLVLMWLSEVLGRIRGEEVQLMNDSATEWQCDPHVEVPFQPNCFDCGVHVLWHLQHVLQFGTVQNDCVSPRWKFSSDMIGKRLRLAQEILDDCSL</sequence>
<dbReference type="InterPro" id="IPR038765">
    <property type="entry name" value="Papain-like_cys_pep_sf"/>
</dbReference>
<name>A0A6A4GVS7_9AGAR</name>
<dbReference type="Proteomes" id="UP000799118">
    <property type="component" value="Unassembled WGS sequence"/>
</dbReference>